<feature type="compositionally biased region" description="Polar residues" evidence="2">
    <location>
        <begin position="840"/>
        <end position="855"/>
    </location>
</feature>
<dbReference type="AlphaFoldDB" id="A0A821TIB1"/>
<feature type="compositionally biased region" description="Polar residues" evidence="2">
    <location>
        <begin position="593"/>
        <end position="602"/>
    </location>
</feature>
<organism evidence="3 4">
    <name type="scientific">Pieris macdunnoughi</name>
    <dbReference type="NCBI Taxonomy" id="345717"/>
    <lineage>
        <taxon>Eukaryota</taxon>
        <taxon>Metazoa</taxon>
        <taxon>Ecdysozoa</taxon>
        <taxon>Arthropoda</taxon>
        <taxon>Hexapoda</taxon>
        <taxon>Insecta</taxon>
        <taxon>Pterygota</taxon>
        <taxon>Neoptera</taxon>
        <taxon>Endopterygota</taxon>
        <taxon>Lepidoptera</taxon>
        <taxon>Glossata</taxon>
        <taxon>Ditrysia</taxon>
        <taxon>Papilionoidea</taxon>
        <taxon>Pieridae</taxon>
        <taxon>Pierinae</taxon>
        <taxon>Pieris</taxon>
    </lineage>
</organism>
<evidence type="ECO:0000256" key="1">
    <source>
        <dbReference type="SAM" id="Coils"/>
    </source>
</evidence>
<feature type="coiled-coil region" evidence="1">
    <location>
        <begin position="536"/>
        <end position="570"/>
    </location>
</feature>
<feature type="region of interest" description="Disordered" evidence="2">
    <location>
        <begin position="27"/>
        <end position="54"/>
    </location>
</feature>
<evidence type="ECO:0000313" key="3">
    <source>
        <dbReference type="EMBL" id="CAF4875953.1"/>
    </source>
</evidence>
<dbReference type="Proteomes" id="UP000663880">
    <property type="component" value="Unassembled WGS sequence"/>
</dbReference>
<dbReference type="EMBL" id="CAJOBZ010000025">
    <property type="protein sequence ID" value="CAF4875953.1"/>
    <property type="molecule type" value="Genomic_DNA"/>
</dbReference>
<proteinExistence type="predicted"/>
<sequence length="1014" mass="116537">MGNIISGSSSNTATSYKCDIGDRTMESKSALSESNKDFLEEQFHDTVSEDEERAKVKEEEMNEFKKELSLKREQRREILAKHKSDKLRLENALEEERKSKLELYEQNRHLRDILLRNDIEIPENLPNYKEYSMFKDTLDQLTQDMENQRANNVKLRCDLASSHSALQAAFSEMADLSAQNTESLKQIKALKEVVAVSKTLISLREDQLTELKNKLTEIEQSLADREASMLSTDLRQEYERQLQNIRTLRGLYEERARLAEVTRQALVRELDDQKSLYQAENTRCTQLNSEVEELKEKVSKLEEEIDVKNYEISACKEELEVTKSEMLVVNKLFSQVILGYKSKKDLDQLVTRLEENHGILIHMAEQEKGSDISSALPKLLLELVNQVDDINESETKQLISEVNEKGEEVQEPNKAEEIVQNLPKVWKVLIELLSHQTKSTTNEAEKVTTCYKSVETKSGPVLVPSVSQTYIRLKDLIIEKLSLIKEVNRMKQLNTHLETRLQEQEKRLCLVTTELSKTWHVVGRLRKHHHQLHTHEKILKYELQQKRKLLNELKEELEYCREKWEQAREKNTQTEQDWKKLRAEFSSRKLKDSTTFSHSAESGYSDERPSEESSESNDESEYIPDSKLKSRKNKKSFEAAVDSSADLNLAEREDPVSDMIDVADLSLDTQDESHEIYDDSCNSEVLKSDRICDETEDEAIDICNDSSHEEFSTAESSSDLLNTDGILKDEDKTSRHFEEVFTSQGQSTQPQTSVDTNQAHIDEVTQLEEEPENKYKDILKSIKQQDQRLHLKDKRLDELETNCTAVVTNITNTLNEGQAITEKLDALHEKYGNKSPLIAQDNNEGTEAGASTSNPDVDLKSILEDIKKQDEYLAKKDERLLNLETGCSEVVANIQTVVDNSDELLKQINTVHKHYNTEDKVEEPNENKTLTEASTSNDHEARFAARDLRLKRLEEQTKSLVNKVNDTTTKGVKIHYKLEELHNIYGSEHSRSGTPSEETGETQSNGDEKESENN</sequence>
<feature type="compositionally biased region" description="Basic and acidic residues" evidence="2">
    <location>
        <begin position="34"/>
        <end position="54"/>
    </location>
</feature>
<dbReference type="OrthoDB" id="8191583at2759"/>
<feature type="region of interest" description="Disordered" evidence="2">
    <location>
        <begin position="918"/>
        <end position="938"/>
    </location>
</feature>
<keyword evidence="1" id="KW-0175">Coiled coil</keyword>
<keyword evidence="4" id="KW-1185">Reference proteome</keyword>
<feature type="region of interest" description="Disordered" evidence="2">
    <location>
        <begin position="985"/>
        <end position="1014"/>
    </location>
</feature>
<name>A0A821TIB1_9NEOP</name>
<feature type="compositionally biased region" description="Polar residues" evidence="2">
    <location>
        <begin position="927"/>
        <end position="936"/>
    </location>
</feature>
<evidence type="ECO:0000313" key="4">
    <source>
        <dbReference type="Proteomes" id="UP000663880"/>
    </source>
</evidence>
<feature type="compositionally biased region" description="Polar residues" evidence="2">
    <location>
        <begin position="992"/>
        <end position="1005"/>
    </location>
</feature>
<feature type="coiled-coil region" evidence="1">
    <location>
        <begin position="131"/>
        <end position="318"/>
    </location>
</feature>
<feature type="region of interest" description="Disordered" evidence="2">
    <location>
        <begin position="836"/>
        <end position="856"/>
    </location>
</feature>
<reference evidence="3" key="1">
    <citation type="submission" date="2021-02" db="EMBL/GenBank/DDBJ databases">
        <authorList>
            <person name="Steward A R."/>
        </authorList>
    </citation>
    <scope>NUCLEOTIDE SEQUENCE</scope>
</reference>
<accession>A0A821TIB1</accession>
<protein>
    <submittedName>
        <fullName evidence="3">Uncharacterized protein</fullName>
    </submittedName>
</protein>
<feature type="region of interest" description="Disordered" evidence="2">
    <location>
        <begin position="592"/>
        <end position="629"/>
    </location>
</feature>
<gene>
    <name evidence="3" type="ORF">PMACD_LOCUS9175</name>
</gene>
<evidence type="ECO:0000256" key="2">
    <source>
        <dbReference type="SAM" id="MobiDB-lite"/>
    </source>
</evidence>
<feature type="compositionally biased region" description="Acidic residues" evidence="2">
    <location>
        <begin position="612"/>
        <end position="622"/>
    </location>
</feature>
<comment type="caution">
    <text evidence="3">The sequence shown here is derived from an EMBL/GenBank/DDBJ whole genome shotgun (WGS) entry which is preliminary data.</text>
</comment>